<accession>A0A9N7YVH3</accession>
<feature type="compositionally biased region" description="Low complexity" evidence="1">
    <location>
        <begin position="52"/>
        <end position="62"/>
    </location>
</feature>
<feature type="compositionally biased region" description="Low complexity" evidence="1">
    <location>
        <begin position="174"/>
        <end position="183"/>
    </location>
</feature>
<evidence type="ECO:0000313" key="2">
    <source>
        <dbReference type="EMBL" id="CAB1441406.1"/>
    </source>
</evidence>
<proteinExistence type="predicted"/>
<evidence type="ECO:0000256" key="1">
    <source>
        <dbReference type="SAM" id="MobiDB-lite"/>
    </source>
</evidence>
<dbReference type="EMBL" id="CADEAL010002637">
    <property type="protein sequence ID" value="CAB1441406.1"/>
    <property type="molecule type" value="Genomic_DNA"/>
</dbReference>
<protein>
    <submittedName>
        <fullName evidence="2">Uncharacterized protein</fullName>
    </submittedName>
</protein>
<comment type="caution">
    <text evidence="2">The sequence shown here is derived from an EMBL/GenBank/DDBJ whole genome shotgun (WGS) entry which is preliminary data.</text>
</comment>
<sequence>WSKSTRQSGAIFNLNQRIQEPDCLDLLRSENQTLFKPVSGFLPSCILSLSSHPSPSHTASHTPSPPPHLAPHTVQAACQHQSRVKVNPICSVTAYAGPRYDPSEPKRNLSEPLPEPNRHLNFLSKPDFAYRIPSQDNSALIRVEARWSLEEGLCLSPGKTLTSQLKTSPPEIMSQSDASQQQQPSTRTRT</sequence>
<dbReference type="Proteomes" id="UP001153269">
    <property type="component" value="Unassembled WGS sequence"/>
</dbReference>
<organism evidence="2 3">
    <name type="scientific">Pleuronectes platessa</name>
    <name type="common">European plaice</name>
    <dbReference type="NCBI Taxonomy" id="8262"/>
    <lineage>
        <taxon>Eukaryota</taxon>
        <taxon>Metazoa</taxon>
        <taxon>Chordata</taxon>
        <taxon>Craniata</taxon>
        <taxon>Vertebrata</taxon>
        <taxon>Euteleostomi</taxon>
        <taxon>Actinopterygii</taxon>
        <taxon>Neopterygii</taxon>
        <taxon>Teleostei</taxon>
        <taxon>Neoteleostei</taxon>
        <taxon>Acanthomorphata</taxon>
        <taxon>Carangaria</taxon>
        <taxon>Pleuronectiformes</taxon>
        <taxon>Pleuronectoidei</taxon>
        <taxon>Pleuronectidae</taxon>
        <taxon>Pleuronectes</taxon>
    </lineage>
</organism>
<feature type="non-terminal residue" evidence="2">
    <location>
        <position position="190"/>
    </location>
</feature>
<evidence type="ECO:0000313" key="3">
    <source>
        <dbReference type="Proteomes" id="UP001153269"/>
    </source>
</evidence>
<feature type="region of interest" description="Disordered" evidence="1">
    <location>
        <begin position="52"/>
        <end position="71"/>
    </location>
</feature>
<gene>
    <name evidence="2" type="ORF">PLEPLA_LOCUS29181</name>
</gene>
<dbReference type="AlphaFoldDB" id="A0A9N7YVH3"/>
<reference evidence="2" key="1">
    <citation type="submission" date="2020-03" db="EMBL/GenBank/DDBJ databases">
        <authorList>
            <person name="Weist P."/>
        </authorList>
    </citation>
    <scope>NUCLEOTIDE SEQUENCE</scope>
</reference>
<keyword evidence="3" id="KW-1185">Reference proteome</keyword>
<feature type="region of interest" description="Disordered" evidence="1">
    <location>
        <begin position="158"/>
        <end position="190"/>
    </location>
</feature>
<name>A0A9N7YVH3_PLEPL</name>
<feature type="non-terminal residue" evidence="2">
    <location>
        <position position="1"/>
    </location>
</feature>